<reference evidence="1 2" key="1">
    <citation type="submission" date="2019-05" db="EMBL/GenBank/DDBJ databases">
        <title>Another draft genome of Portunus trituberculatus and its Hox gene families provides insights of decapod evolution.</title>
        <authorList>
            <person name="Jeong J.-H."/>
            <person name="Song I."/>
            <person name="Kim S."/>
            <person name="Choi T."/>
            <person name="Kim D."/>
            <person name="Ryu S."/>
            <person name="Kim W."/>
        </authorList>
    </citation>
    <scope>NUCLEOTIDE SEQUENCE [LARGE SCALE GENOMIC DNA]</scope>
    <source>
        <tissue evidence="1">Muscle</tissue>
    </source>
</reference>
<dbReference type="EMBL" id="VSRR010015606">
    <property type="protein sequence ID" value="MPC58359.1"/>
    <property type="molecule type" value="Genomic_DNA"/>
</dbReference>
<protein>
    <submittedName>
        <fullName evidence="1">Uncharacterized protein</fullName>
    </submittedName>
</protein>
<accession>A0A5B7GLC5</accession>
<sequence>MQKGEDIPIMQSLHYPLSSSNLHPLSPVLLQASAHRHKRANYFPSKIYLGHGVHHCKNPWPERIPL</sequence>
<gene>
    <name evidence="1" type="ORF">E2C01_052361</name>
</gene>
<dbReference type="Proteomes" id="UP000324222">
    <property type="component" value="Unassembled WGS sequence"/>
</dbReference>
<proteinExistence type="predicted"/>
<evidence type="ECO:0000313" key="1">
    <source>
        <dbReference type="EMBL" id="MPC58359.1"/>
    </source>
</evidence>
<evidence type="ECO:0000313" key="2">
    <source>
        <dbReference type="Proteomes" id="UP000324222"/>
    </source>
</evidence>
<keyword evidence="2" id="KW-1185">Reference proteome</keyword>
<name>A0A5B7GLC5_PORTR</name>
<comment type="caution">
    <text evidence="1">The sequence shown here is derived from an EMBL/GenBank/DDBJ whole genome shotgun (WGS) entry which is preliminary data.</text>
</comment>
<organism evidence="1 2">
    <name type="scientific">Portunus trituberculatus</name>
    <name type="common">Swimming crab</name>
    <name type="synonym">Neptunus trituberculatus</name>
    <dbReference type="NCBI Taxonomy" id="210409"/>
    <lineage>
        <taxon>Eukaryota</taxon>
        <taxon>Metazoa</taxon>
        <taxon>Ecdysozoa</taxon>
        <taxon>Arthropoda</taxon>
        <taxon>Crustacea</taxon>
        <taxon>Multicrustacea</taxon>
        <taxon>Malacostraca</taxon>
        <taxon>Eumalacostraca</taxon>
        <taxon>Eucarida</taxon>
        <taxon>Decapoda</taxon>
        <taxon>Pleocyemata</taxon>
        <taxon>Brachyura</taxon>
        <taxon>Eubrachyura</taxon>
        <taxon>Portunoidea</taxon>
        <taxon>Portunidae</taxon>
        <taxon>Portuninae</taxon>
        <taxon>Portunus</taxon>
    </lineage>
</organism>
<dbReference type="AlphaFoldDB" id="A0A5B7GLC5"/>